<feature type="transmembrane region" description="Helical" evidence="1">
    <location>
        <begin position="108"/>
        <end position="127"/>
    </location>
</feature>
<name>A0A085BID0_9FLAO</name>
<keyword evidence="1" id="KW-0472">Membrane</keyword>
<evidence type="ECO:0000256" key="1">
    <source>
        <dbReference type="SAM" id="Phobius"/>
    </source>
</evidence>
<dbReference type="STRING" id="421072.SAMN04488097_2574"/>
<sequence length="134" mass="15936">MILAQILHSLFFIFVSYVLYLKYNNGVVKPSYIYSIVFCGLLLFVFNYFFKGLSNRLFLFLLMFSLSFVILQFMKKFVNVFGNNEELAKRKQLKVNVLSVQDFVFKKLFIGLICFYQLLLIWVPGIFEKMMENQ</sequence>
<proteinExistence type="predicted"/>
<feature type="transmembrane region" description="Helical" evidence="1">
    <location>
        <begin position="31"/>
        <end position="50"/>
    </location>
</feature>
<protein>
    <submittedName>
        <fullName evidence="2">Uncharacterized protein</fullName>
    </submittedName>
</protein>
<dbReference type="Proteomes" id="UP000028623">
    <property type="component" value="Unassembled WGS sequence"/>
</dbReference>
<accession>A0A085BID0</accession>
<feature type="transmembrane region" description="Helical" evidence="1">
    <location>
        <begin position="7"/>
        <end position="25"/>
    </location>
</feature>
<evidence type="ECO:0000313" key="2">
    <source>
        <dbReference type="EMBL" id="KFC22225.1"/>
    </source>
</evidence>
<evidence type="ECO:0000313" key="3">
    <source>
        <dbReference type="Proteomes" id="UP000028623"/>
    </source>
</evidence>
<dbReference type="EMBL" id="JPLY01000003">
    <property type="protein sequence ID" value="KFC22225.1"/>
    <property type="molecule type" value="Genomic_DNA"/>
</dbReference>
<dbReference type="AlphaFoldDB" id="A0A085BID0"/>
<keyword evidence="1" id="KW-0812">Transmembrane</keyword>
<feature type="transmembrane region" description="Helical" evidence="1">
    <location>
        <begin position="57"/>
        <end position="74"/>
    </location>
</feature>
<organism evidence="2 3">
    <name type="scientific">Epilithonimonas lactis</name>
    <dbReference type="NCBI Taxonomy" id="421072"/>
    <lineage>
        <taxon>Bacteria</taxon>
        <taxon>Pseudomonadati</taxon>
        <taxon>Bacteroidota</taxon>
        <taxon>Flavobacteriia</taxon>
        <taxon>Flavobacteriales</taxon>
        <taxon>Weeksellaceae</taxon>
        <taxon>Chryseobacterium group</taxon>
        <taxon>Epilithonimonas</taxon>
    </lineage>
</organism>
<keyword evidence="1" id="KW-1133">Transmembrane helix</keyword>
<comment type="caution">
    <text evidence="2">The sequence shown here is derived from an EMBL/GenBank/DDBJ whole genome shotgun (WGS) entry which is preliminary data.</text>
</comment>
<gene>
    <name evidence="2" type="ORF">IO89_09790</name>
</gene>
<reference evidence="2 3" key="1">
    <citation type="submission" date="2014-07" db="EMBL/GenBank/DDBJ databases">
        <title>Epilithonimonas lactis LMG 22401 Genome.</title>
        <authorList>
            <person name="Pipes S.E."/>
            <person name="Stropko S.J."/>
        </authorList>
    </citation>
    <scope>NUCLEOTIDE SEQUENCE [LARGE SCALE GENOMIC DNA]</scope>
    <source>
        <strain evidence="2 3">LMG 24401</strain>
    </source>
</reference>
<keyword evidence="3" id="KW-1185">Reference proteome</keyword>